<gene>
    <name evidence="2" type="ORF">EWM64_g1715</name>
</gene>
<dbReference type="EMBL" id="SFCI01000122">
    <property type="protein sequence ID" value="TFY82293.1"/>
    <property type="molecule type" value="Genomic_DNA"/>
</dbReference>
<evidence type="ECO:0000313" key="3">
    <source>
        <dbReference type="Proteomes" id="UP000298061"/>
    </source>
</evidence>
<feature type="compositionally biased region" description="Acidic residues" evidence="1">
    <location>
        <begin position="65"/>
        <end position="77"/>
    </location>
</feature>
<sequence>MDPIISNRHALPSTIHRQKMQNKSPWNMDLQIAIPAAQRSNMFPPSHGKRKQGEVESLVRLSNIEQEDTMDKEEGDDDRSILQKSVVPIQVEAGPSARVYGVDRQVAQSANDLDKDTFKGQKVDTFPALIDCAYMSKAG</sequence>
<evidence type="ECO:0000256" key="1">
    <source>
        <dbReference type="SAM" id="MobiDB-lite"/>
    </source>
</evidence>
<comment type="caution">
    <text evidence="2">The sequence shown here is derived from an EMBL/GenBank/DDBJ whole genome shotgun (WGS) entry which is preliminary data.</text>
</comment>
<proteinExistence type="predicted"/>
<reference evidence="2 3" key="1">
    <citation type="submission" date="2019-02" db="EMBL/GenBank/DDBJ databases">
        <title>Genome sequencing of the rare red list fungi Hericium alpestre (H. flagellum).</title>
        <authorList>
            <person name="Buettner E."/>
            <person name="Kellner H."/>
        </authorList>
    </citation>
    <scope>NUCLEOTIDE SEQUENCE [LARGE SCALE GENOMIC DNA]</scope>
    <source>
        <strain evidence="2 3">DSM 108284</strain>
    </source>
</reference>
<accession>A0A4Z0A7L3</accession>
<feature type="region of interest" description="Disordered" evidence="1">
    <location>
        <begin position="40"/>
        <end position="80"/>
    </location>
</feature>
<dbReference type="Proteomes" id="UP000298061">
    <property type="component" value="Unassembled WGS sequence"/>
</dbReference>
<evidence type="ECO:0000313" key="2">
    <source>
        <dbReference type="EMBL" id="TFY82293.1"/>
    </source>
</evidence>
<protein>
    <submittedName>
        <fullName evidence="2">Uncharacterized protein</fullName>
    </submittedName>
</protein>
<dbReference type="AlphaFoldDB" id="A0A4Z0A7L3"/>
<name>A0A4Z0A7L3_9AGAM</name>
<organism evidence="2 3">
    <name type="scientific">Hericium alpestre</name>
    <dbReference type="NCBI Taxonomy" id="135208"/>
    <lineage>
        <taxon>Eukaryota</taxon>
        <taxon>Fungi</taxon>
        <taxon>Dikarya</taxon>
        <taxon>Basidiomycota</taxon>
        <taxon>Agaricomycotina</taxon>
        <taxon>Agaricomycetes</taxon>
        <taxon>Russulales</taxon>
        <taxon>Hericiaceae</taxon>
        <taxon>Hericium</taxon>
    </lineage>
</organism>
<keyword evidence="3" id="KW-1185">Reference proteome</keyword>